<keyword evidence="2" id="KW-1185">Reference proteome</keyword>
<dbReference type="AlphaFoldDB" id="A0A7M7QN90"/>
<protein>
    <submittedName>
        <fullName evidence="1">Uncharacterized protein</fullName>
    </submittedName>
</protein>
<proteinExistence type="predicted"/>
<dbReference type="EnsemblMetazoa" id="XM_031933232">
    <property type="protein sequence ID" value="XP_031789092"/>
    <property type="gene ID" value="LOC116418052"/>
</dbReference>
<accession>A0A7M7QN90</accession>
<evidence type="ECO:0000313" key="1">
    <source>
        <dbReference type="EnsemblMetazoa" id="XP_031789092"/>
    </source>
</evidence>
<dbReference type="KEGG" id="nvi:116418052"/>
<organism evidence="1 2">
    <name type="scientific">Nasonia vitripennis</name>
    <name type="common">Parasitic wasp</name>
    <dbReference type="NCBI Taxonomy" id="7425"/>
    <lineage>
        <taxon>Eukaryota</taxon>
        <taxon>Metazoa</taxon>
        <taxon>Ecdysozoa</taxon>
        <taxon>Arthropoda</taxon>
        <taxon>Hexapoda</taxon>
        <taxon>Insecta</taxon>
        <taxon>Pterygota</taxon>
        <taxon>Neoptera</taxon>
        <taxon>Endopterygota</taxon>
        <taxon>Hymenoptera</taxon>
        <taxon>Apocrita</taxon>
        <taxon>Proctotrupomorpha</taxon>
        <taxon>Chalcidoidea</taxon>
        <taxon>Pteromalidae</taxon>
        <taxon>Pteromalinae</taxon>
        <taxon>Nasonia</taxon>
    </lineage>
</organism>
<reference evidence="1" key="1">
    <citation type="submission" date="2021-01" db="UniProtKB">
        <authorList>
            <consortium name="EnsemblMetazoa"/>
        </authorList>
    </citation>
    <scope>IDENTIFICATION</scope>
</reference>
<sequence length="110" mass="12463">MQTIPKAVGSFQNILTTVRSVRIKIGQTLKKNSMFKLLVKNLNLSQELLTNILSSSEDTLDISNVQGFLEGTNVRDLQSILEYVQTKHVLEIEETKCLSTIPEKNEKTER</sequence>
<dbReference type="Proteomes" id="UP000002358">
    <property type="component" value="Unassembled WGS sequence"/>
</dbReference>
<dbReference type="GeneID" id="116418052"/>
<dbReference type="InParanoid" id="A0A7M7QN90"/>
<dbReference type="RefSeq" id="XP_031789092.1">
    <property type="nucleotide sequence ID" value="XM_031933232.1"/>
</dbReference>
<name>A0A7M7QN90_NASVI</name>
<evidence type="ECO:0000313" key="2">
    <source>
        <dbReference type="Proteomes" id="UP000002358"/>
    </source>
</evidence>